<proteinExistence type="predicted"/>
<organism evidence="2 3">
    <name type="scientific">Sphaerisporangium flaviroseum</name>
    <dbReference type="NCBI Taxonomy" id="509199"/>
    <lineage>
        <taxon>Bacteria</taxon>
        <taxon>Bacillati</taxon>
        <taxon>Actinomycetota</taxon>
        <taxon>Actinomycetes</taxon>
        <taxon>Streptosporangiales</taxon>
        <taxon>Streptosporangiaceae</taxon>
        <taxon>Sphaerisporangium</taxon>
    </lineage>
</organism>
<protein>
    <recommendedName>
        <fullName evidence="4">Transcriptional regulator</fullName>
    </recommendedName>
</protein>
<reference evidence="3" key="1">
    <citation type="journal article" date="2019" name="Int. J. Syst. Evol. Microbiol.">
        <title>The Global Catalogue of Microorganisms (GCM) 10K type strain sequencing project: providing services to taxonomists for standard genome sequencing and annotation.</title>
        <authorList>
            <consortium name="The Broad Institute Genomics Platform"/>
            <consortium name="The Broad Institute Genome Sequencing Center for Infectious Disease"/>
            <person name="Wu L."/>
            <person name="Ma J."/>
        </authorList>
    </citation>
    <scope>NUCLEOTIDE SEQUENCE [LARGE SCALE GENOMIC DNA]</scope>
    <source>
        <strain evidence="3">JCM 16908</strain>
    </source>
</reference>
<evidence type="ECO:0000256" key="1">
    <source>
        <dbReference type="SAM" id="MobiDB-lite"/>
    </source>
</evidence>
<dbReference type="EMBL" id="BAAAZR010000014">
    <property type="protein sequence ID" value="GAA3821384.1"/>
    <property type="molecule type" value="Genomic_DNA"/>
</dbReference>
<sequence>MAVAARMDTSATPAFGVRNLALLCGLDYSTVAKHLKRLREHPDPLIVRIVAGRGRAGDRYQLRVPDRYQAEAAWRRWRGGRIETVHPAFHGTPTVALVYETLSSEPTGAAELGRLAMLSSSATTDALRTLAAYKLAERGPAGWRRGDRSLDQVAIETGADTDHARRLALYREQRRIWWQLLDSWQTTDTVPPQDIDSAAASLVPWPRSPDRADLDLETANEVDQLPAGVPELDALVLLQATLGAVVIKPRHRPEPSVNDPPSGQRLPYPRRQANTDDPDDDADALPTRR</sequence>
<evidence type="ECO:0008006" key="4">
    <source>
        <dbReference type="Google" id="ProtNLM"/>
    </source>
</evidence>
<gene>
    <name evidence="2" type="ORF">GCM10022226_47120</name>
</gene>
<dbReference type="RefSeq" id="WP_344944015.1">
    <property type="nucleotide sequence ID" value="NZ_BAAAZR010000014.1"/>
</dbReference>
<name>A0ABP7ILS7_9ACTN</name>
<keyword evidence="3" id="KW-1185">Reference proteome</keyword>
<comment type="caution">
    <text evidence="2">The sequence shown here is derived from an EMBL/GenBank/DDBJ whole genome shotgun (WGS) entry which is preliminary data.</text>
</comment>
<dbReference type="Proteomes" id="UP001500888">
    <property type="component" value="Unassembled WGS sequence"/>
</dbReference>
<evidence type="ECO:0000313" key="2">
    <source>
        <dbReference type="EMBL" id="GAA3821384.1"/>
    </source>
</evidence>
<evidence type="ECO:0000313" key="3">
    <source>
        <dbReference type="Proteomes" id="UP001500888"/>
    </source>
</evidence>
<feature type="region of interest" description="Disordered" evidence="1">
    <location>
        <begin position="249"/>
        <end position="289"/>
    </location>
</feature>
<accession>A0ABP7ILS7</accession>